<dbReference type="STRING" id="485913.Krac_9195"/>
<dbReference type="Proteomes" id="UP000004508">
    <property type="component" value="Unassembled WGS sequence"/>
</dbReference>
<reference evidence="3 4" key="1">
    <citation type="journal article" date="2011" name="Stand. Genomic Sci.">
        <title>Non-contiguous finished genome sequence and contextual data of the filamentous soil bacterium Ktedonobacter racemifer type strain (SOSP1-21).</title>
        <authorList>
            <person name="Chang Y.J."/>
            <person name="Land M."/>
            <person name="Hauser L."/>
            <person name="Chertkov O."/>
            <person name="Del Rio T.G."/>
            <person name="Nolan M."/>
            <person name="Copeland A."/>
            <person name="Tice H."/>
            <person name="Cheng J.F."/>
            <person name="Lucas S."/>
            <person name="Han C."/>
            <person name="Goodwin L."/>
            <person name="Pitluck S."/>
            <person name="Ivanova N."/>
            <person name="Ovchinikova G."/>
            <person name="Pati A."/>
            <person name="Chen A."/>
            <person name="Palaniappan K."/>
            <person name="Mavromatis K."/>
            <person name="Liolios K."/>
            <person name="Brettin T."/>
            <person name="Fiebig A."/>
            <person name="Rohde M."/>
            <person name="Abt B."/>
            <person name="Goker M."/>
            <person name="Detter J.C."/>
            <person name="Woyke T."/>
            <person name="Bristow J."/>
            <person name="Eisen J.A."/>
            <person name="Markowitz V."/>
            <person name="Hugenholtz P."/>
            <person name="Kyrpides N.C."/>
            <person name="Klenk H.P."/>
            <person name="Lapidus A."/>
        </authorList>
    </citation>
    <scope>NUCLEOTIDE SEQUENCE [LARGE SCALE GENOMIC DNA]</scope>
    <source>
        <strain evidence="4">DSM 44963</strain>
    </source>
</reference>
<keyword evidence="2" id="KW-1133">Transmembrane helix</keyword>
<name>D6TRE5_KTERA</name>
<keyword evidence="4" id="KW-1185">Reference proteome</keyword>
<gene>
    <name evidence="3" type="ORF">Krac_9195</name>
</gene>
<feature type="transmembrane region" description="Helical" evidence="2">
    <location>
        <begin position="63"/>
        <end position="82"/>
    </location>
</feature>
<dbReference type="EMBL" id="ADVG01000002">
    <property type="protein sequence ID" value="EFH87844.1"/>
    <property type="molecule type" value="Genomic_DNA"/>
</dbReference>
<feature type="compositionally biased region" description="Basic and acidic residues" evidence="1">
    <location>
        <begin position="1"/>
        <end position="10"/>
    </location>
</feature>
<comment type="caution">
    <text evidence="3">The sequence shown here is derived from an EMBL/GenBank/DDBJ whole genome shotgun (WGS) entry which is preliminary data.</text>
</comment>
<protein>
    <recommendedName>
        <fullName evidence="5">DUF1232 domain-containing protein</fullName>
    </recommendedName>
</protein>
<dbReference type="AlphaFoldDB" id="D6TRE5"/>
<evidence type="ECO:0000313" key="3">
    <source>
        <dbReference type="EMBL" id="EFH87844.1"/>
    </source>
</evidence>
<keyword evidence="2" id="KW-0472">Membrane</keyword>
<evidence type="ECO:0000256" key="2">
    <source>
        <dbReference type="SAM" id="Phobius"/>
    </source>
</evidence>
<proteinExistence type="predicted"/>
<feature type="transmembrane region" description="Helical" evidence="2">
    <location>
        <begin position="88"/>
        <end position="117"/>
    </location>
</feature>
<sequence length="150" mass="17240">MEKQQVRQEGEQGMMQQQGSYREQAKKHAVRLLRHPKRLEILFHFVKTGKLVKRLMADRRVPMFRKLAFGGTVALLLALLLIPDAEVILAGTILPVIGNILGVPLDAGLDWGVFALFATNMLRFFPQEFVSEHYEDIFHKGHHQYIESDF</sequence>
<keyword evidence="2" id="KW-0812">Transmembrane</keyword>
<evidence type="ECO:0000256" key="1">
    <source>
        <dbReference type="SAM" id="MobiDB-lite"/>
    </source>
</evidence>
<accession>D6TRE5</accession>
<organism evidence="3 4">
    <name type="scientific">Ktedonobacter racemifer DSM 44963</name>
    <dbReference type="NCBI Taxonomy" id="485913"/>
    <lineage>
        <taxon>Bacteria</taxon>
        <taxon>Bacillati</taxon>
        <taxon>Chloroflexota</taxon>
        <taxon>Ktedonobacteria</taxon>
        <taxon>Ktedonobacterales</taxon>
        <taxon>Ktedonobacteraceae</taxon>
        <taxon>Ktedonobacter</taxon>
    </lineage>
</organism>
<dbReference type="InParanoid" id="D6TRE5"/>
<evidence type="ECO:0000313" key="4">
    <source>
        <dbReference type="Proteomes" id="UP000004508"/>
    </source>
</evidence>
<evidence type="ECO:0008006" key="5">
    <source>
        <dbReference type="Google" id="ProtNLM"/>
    </source>
</evidence>
<feature type="region of interest" description="Disordered" evidence="1">
    <location>
        <begin position="1"/>
        <end position="21"/>
    </location>
</feature>